<dbReference type="GO" id="GO:0015030">
    <property type="term" value="C:Cajal body"/>
    <property type="evidence" value="ECO:0007669"/>
    <property type="project" value="UniProtKB-SubCell"/>
</dbReference>
<comment type="subcellular location">
    <subcellularLocation>
        <location evidence="1">Cytoplasm</location>
        <location evidence="1">Myofibril</location>
        <location evidence="1">Sarcomere</location>
        <location evidence="1">Z line</location>
    </subcellularLocation>
    <subcellularLocation>
        <location evidence="2">Nucleus</location>
        <location evidence="2">Cajal body</location>
    </subcellularLocation>
    <subcellularLocation>
        <location evidence="7">Nucleus</location>
        <location evidence="7">Gem</location>
    </subcellularLocation>
</comment>
<dbReference type="Pfam" id="PF20635">
    <property type="entry name" value="SMN_YG-box"/>
    <property type="match status" value="1"/>
</dbReference>
<evidence type="ECO:0000256" key="3">
    <source>
        <dbReference type="ARBA" id="ARBA00005371"/>
    </source>
</evidence>
<dbReference type="PROSITE" id="PS50304">
    <property type="entry name" value="TUDOR"/>
    <property type="match status" value="1"/>
</dbReference>
<keyword evidence="6" id="KW-0539">Nucleus</keyword>
<evidence type="ECO:0000256" key="2">
    <source>
        <dbReference type="ARBA" id="ARBA00004408"/>
    </source>
</evidence>
<feature type="domain" description="Tudor" evidence="9">
    <location>
        <begin position="59"/>
        <end position="119"/>
    </location>
</feature>
<sequence length="208" mass="23308">MDSSSKGIKSITFHNNQNGQGPTELSANDLDDSELINVYNRISSAVKRSLLKAEAIQKTWKVGDSCLAKYSEDGLYYPARILNIFEKNKSCEVLYTEYDTSEIIKLSDLAAELDAVKDAPSDAKKISIEPETILKNADMNRLNHINMDNVLSNNEKNQLSLIYPPPPPGLFQQATPIGNAKQALCLCLMSWYLSGYYTGYYIALQRKR</sequence>
<keyword evidence="5" id="KW-0508">mRNA splicing</keyword>
<evidence type="ECO:0000313" key="10">
    <source>
        <dbReference type="EMBL" id="KAI1716270.1"/>
    </source>
</evidence>
<dbReference type="PANTHER" id="PTHR39267:SF1">
    <property type="entry name" value="SURVIVAL MOTOR NEURON PROTEIN"/>
    <property type="match status" value="1"/>
</dbReference>
<comment type="caution">
    <text evidence="10">The sequence shown here is derived from an EMBL/GenBank/DDBJ whole genome shotgun (WGS) entry which is preliminary data.</text>
</comment>
<dbReference type="GO" id="GO:0006397">
    <property type="term" value="P:mRNA processing"/>
    <property type="evidence" value="ECO:0007669"/>
    <property type="project" value="UniProtKB-KW"/>
</dbReference>
<reference evidence="10" key="1">
    <citation type="submission" date="2022-01" db="EMBL/GenBank/DDBJ databases">
        <title>Genome Sequence Resource for Two Populations of Ditylenchus destructor, the Migratory Endoparasitic Phytonematode.</title>
        <authorList>
            <person name="Zhang H."/>
            <person name="Lin R."/>
            <person name="Xie B."/>
        </authorList>
    </citation>
    <scope>NUCLEOTIDE SEQUENCE</scope>
    <source>
        <strain evidence="10">BazhouSP</strain>
    </source>
</reference>
<accession>A0AAD4N4D0</accession>
<evidence type="ECO:0000256" key="4">
    <source>
        <dbReference type="ARBA" id="ARBA00022664"/>
    </source>
</evidence>
<dbReference type="GO" id="GO:0008380">
    <property type="term" value="P:RNA splicing"/>
    <property type="evidence" value="ECO:0007669"/>
    <property type="project" value="UniProtKB-KW"/>
</dbReference>
<name>A0AAD4N4D0_9BILA</name>
<gene>
    <name evidence="10" type="ORF">DdX_07311</name>
</gene>
<feature type="region of interest" description="Disordered" evidence="8">
    <location>
        <begin position="1"/>
        <end position="27"/>
    </location>
</feature>
<dbReference type="InterPro" id="IPR002999">
    <property type="entry name" value="Tudor"/>
</dbReference>
<keyword evidence="4" id="KW-0507">mRNA processing</keyword>
<organism evidence="10 11">
    <name type="scientific">Ditylenchus destructor</name>
    <dbReference type="NCBI Taxonomy" id="166010"/>
    <lineage>
        <taxon>Eukaryota</taxon>
        <taxon>Metazoa</taxon>
        <taxon>Ecdysozoa</taxon>
        <taxon>Nematoda</taxon>
        <taxon>Chromadorea</taxon>
        <taxon>Rhabditida</taxon>
        <taxon>Tylenchina</taxon>
        <taxon>Tylenchomorpha</taxon>
        <taxon>Sphaerularioidea</taxon>
        <taxon>Anguinidae</taxon>
        <taxon>Anguininae</taxon>
        <taxon>Ditylenchus</taxon>
    </lineage>
</organism>
<protein>
    <submittedName>
        <fullName evidence="10">Survival motor neuron protein (SMN) domain-containing protein</fullName>
    </submittedName>
</protein>
<dbReference type="CDD" id="cd22852">
    <property type="entry name" value="SMN_C"/>
    <property type="match status" value="1"/>
</dbReference>
<dbReference type="SUPFAM" id="SSF63748">
    <property type="entry name" value="Tudor/PWWP/MBT"/>
    <property type="match status" value="1"/>
</dbReference>
<dbReference type="Gene3D" id="2.30.30.140">
    <property type="match status" value="1"/>
</dbReference>
<evidence type="ECO:0000256" key="7">
    <source>
        <dbReference type="ARBA" id="ARBA00034695"/>
    </source>
</evidence>
<keyword evidence="11" id="KW-1185">Reference proteome</keyword>
<feature type="compositionally biased region" description="Polar residues" evidence="8">
    <location>
        <begin position="1"/>
        <end position="26"/>
    </location>
</feature>
<evidence type="ECO:0000256" key="6">
    <source>
        <dbReference type="ARBA" id="ARBA00023242"/>
    </source>
</evidence>
<evidence type="ECO:0000259" key="9">
    <source>
        <dbReference type="PROSITE" id="PS50304"/>
    </source>
</evidence>
<dbReference type="EMBL" id="JAKKPZ010000010">
    <property type="protein sequence ID" value="KAI1716270.1"/>
    <property type="molecule type" value="Genomic_DNA"/>
</dbReference>
<dbReference type="InterPro" id="IPR040424">
    <property type="entry name" value="Smn1"/>
</dbReference>
<comment type="similarity">
    <text evidence="3">Belongs to the SMN family.</text>
</comment>
<dbReference type="SMART" id="SM00333">
    <property type="entry name" value="TUDOR"/>
    <property type="match status" value="1"/>
</dbReference>
<dbReference type="GO" id="GO:0003723">
    <property type="term" value="F:RNA binding"/>
    <property type="evidence" value="ECO:0007669"/>
    <property type="project" value="InterPro"/>
</dbReference>
<dbReference type="InterPro" id="IPR010304">
    <property type="entry name" value="SMN_Tudor"/>
</dbReference>
<dbReference type="InterPro" id="IPR047313">
    <property type="entry name" value="SMN_C"/>
</dbReference>
<dbReference type="PANTHER" id="PTHR39267">
    <property type="entry name" value="SURVIVAL MOTOR NEURON-LIKE PROTEIN 1"/>
    <property type="match status" value="1"/>
</dbReference>
<evidence type="ECO:0000256" key="8">
    <source>
        <dbReference type="SAM" id="MobiDB-lite"/>
    </source>
</evidence>
<evidence type="ECO:0000256" key="5">
    <source>
        <dbReference type="ARBA" id="ARBA00023187"/>
    </source>
</evidence>
<dbReference type="GO" id="GO:0097504">
    <property type="term" value="C:Gemini of Cajal bodies"/>
    <property type="evidence" value="ECO:0007669"/>
    <property type="project" value="UniProtKB-SubCell"/>
</dbReference>
<proteinExistence type="inferred from homology"/>
<evidence type="ECO:0000256" key="1">
    <source>
        <dbReference type="ARBA" id="ARBA00004216"/>
    </source>
</evidence>
<dbReference type="Pfam" id="PF06003">
    <property type="entry name" value="SMN_Tudor"/>
    <property type="match status" value="1"/>
</dbReference>
<dbReference type="GO" id="GO:0030018">
    <property type="term" value="C:Z disc"/>
    <property type="evidence" value="ECO:0007669"/>
    <property type="project" value="UniProtKB-SubCell"/>
</dbReference>
<dbReference type="AlphaFoldDB" id="A0AAD4N4D0"/>
<dbReference type="Proteomes" id="UP001201812">
    <property type="component" value="Unassembled WGS sequence"/>
</dbReference>
<evidence type="ECO:0000313" key="11">
    <source>
        <dbReference type="Proteomes" id="UP001201812"/>
    </source>
</evidence>